<sequence>ADDRYKTFEWNLKRAEGGSLYKQCDLGLCDQNRIGGADNRQLAAEGELKFDEE</sequence>
<organism evidence="1 2">
    <name type="scientific">Dentiscutata heterogama</name>
    <dbReference type="NCBI Taxonomy" id="1316150"/>
    <lineage>
        <taxon>Eukaryota</taxon>
        <taxon>Fungi</taxon>
        <taxon>Fungi incertae sedis</taxon>
        <taxon>Mucoromycota</taxon>
        <taxon>Glomeromycotina</taxon>
        <taxon>Glomeromycetes</taxon>
        <taxon>Diversisporales</taxon>
        <taxon>Gigasporaceae</taxon>
        <taxon>Dentiscutata</taxon>
    </lineage>
</organism>
<name>A0ACA9QCB9_9GLOM</name>
<dbReference type="Proteomes" id="UP000789702">
    <property type="component" value="Unassembled WGS sequence"/>
</dbReference>
<comment type="caution">
    <text evidence="1">The sequence shown here is derived from an EMBL/GenBank/DDBJ whole genome shotgun (WGS) entry which is preliminary data.</text>
</comment>
<accession>A0ACA9QCB9</accession>
<protein>
    <submittedName>
        <fullName evidence="1">2563_t:CDS:1</fullName>
    </submittedName>
</protein>
<reference evidence="1" key="1">
    <citation type="submission" date="2021-06" db="EMBL/GenBank/DDBJ databases">
        <authorList>
            <person name="Kallberg Y."/>
            <person name="Tangrot J."/>
            <person name="Rosling A."/>
        </authorList>
    </citation>
    <scope>NUCLEOTIDE SEQUENCE</scope>
    <source>
        <strain evidence="1">IL203A</strain>
    </source>
</reference>
<feature type="non-terminal residue" evidence="1">
    <location>
        <position position="1"/>
    </location>
</feature>
<evidence type="ECO:0000313" key="2">
    <source>
        <dbReference type="Proteomes" id="UP000789702"/>
    </source>
</evidence>
<dbReference type="EMBL" id="CAJVPU010043361">
    <property type="protein sequence ID" value="CAG8745561.1"/>
    <property type="molecule type" value="Genomic_DNA"/>
</dbReference>
<evidence type="ECO:0000313" key="1">
    <source>
        <dbReference type="EMBL" id="CAG8745561.1"/>
    </source>
</evidence>
<proteinExistence type="predicted"/>
<feature type="non-terminal residue" evidence="1">
    <location>
        <position position="53"/>
    </location>
</feature>
<gene>
    <name evidence="1" type="ORF">DHETER_LOCUS14319</name>
</gene>
<keyword evidence="2" id="KW-1185">Reference proteome</keyword>